<name>A0ABV6JR89_9PROT</name>
<protein>
    <recommendedName>
        <fullName evidence="3">DUF768 domain-containing protein</fullName>
    </recommendedName>
</protein>
<dbReference type="RefSeq" id="WP_377043995.1">
    <property type="nucleotide sequence ID" value="NZ_JBHLUN010000005.1"/>
</dbReference>
<evidence type="ECO:0008006" key="3">
    <source>
        <dbReference type="Google" id="ProtNLM"/>
    </source>
</evidence>
<proteinExistence type="predicted"/>
<accession>A0ABV6JR89</accession>
<evidence type="ECO:0000313" key="2">
    <source>
        <dbReference type="Proteomes" id="UP001589865"/>
    </source>
</evidence>
<sequence>MASEFLEDWLEENVDEAALLPTDLAAARSLALRCVEDALDEGVEEAELIEAAGGDLPARILRAREELTPRQ</sequence>
<gene>
    <name evidence="1" type="ORF">ACFFGY_08335</name>
</gene>
<keyword evidence="2" id="KW-1185">Reference proteome</keyword>
<dbReference type="EMBL" id="JBHLUN010000005">
    <property type="protein sequence ID" value="MFC0408251.1"/>
    <property type="molecule type" value="Genomic_DNA"/>
</dbReference>
<reference evidence="1 2" key="1">
    <citation type="submission" date="2024-09" db="EMBL/GenBank/DDBJ databases">
        <authorList>
            <person name="Sun Q."/>
            <person name="Mori K."/>
        </authorList>
    </citation>
    <scope>NUCLEOTIDE SEQUENCE [LARGE SCALE GENOMIC DNA]</scope>
    <source>
        <strain evidence="1 2">TBRC 5777</strain>
    </source>
</reference>
<evidence type="ECO:0000313" key="1">
    <source>
        <dbReference type="EMBL" id="MFC0408251.1"/>
    </source>
</evidence>
<comment type="caution">
    <text evidence="1">The sequence shown here is derived from an EMBL/GenBank/DDBJ whole genome shotgun (WGS) entry which is preliminary data.</text>
</comment>
<organism evidence="1 2">
    <name type="scientific">Roseomonas elaeocarpi</name>
    <dbReference type="NCBI Taxonomy" id="907779"/>
    <lineage>
        <taxon>Bacteria</taxon>
        <taxon>Pseudomonadati</taxon>
        <taxon>Pseudomonadota</taxon>
        <taxon>Alphaproteobacteria</taxon>
        <taxon>Acetobacterales</taxon>
        <taxon>Roseomonadaceae</taxon>
        <taxon>Roseomonas</taxon>
    </lineage>
</organism>
<dbReference type="Proteomes" id="UP001589865">
    <property type="component" value="Unassembled WGS sequence"/>
</dbReference>